<evidence type="ECO:0000313" key="3">
    <source>
        <dbReference type="EMBL" id="MCI0128302.1"/>
    </source>
</evidence>
<evidence type="ECO:0000256" key="2">
    <source>
        <dbReference type="SAM" id="SignalP"/>
    </source>
</evidence>
<keyword evidence="4" id="KW-1185">Reference proteome</keyword>
<feature type="region of interest" description="Disordered" evidence="1">
    <location>
        <begin position="100"/>
        <end position="125"/>
    </location>
</feature>
<sequence length="125" mass="12815">MRILALVTLATVAVSGAGLATTAVQAGTQSTVLSSKTFENRCAQQGGMLALVEDGTICKTLDVAVVCEFDSIRADCTWEGNRLQSVYRLIGMPDAVAVGDSGGDVPGKKGGGGGFQNPNLPLNNK</sequence>
<reference evidence="3" key="1">
    <citation type="submission" date="2022-03" db="EMBL/GenBank/DDBJ databases">
        <title>The complete genome sequence of a Methyloterrigena soli.</title>
        <authorList>
            <person name="Zi Z."/>
        </authorList>
    </citation>
    <scope>NUCLEOTIDE SEQUENCE</scope>
    <source>
        <strain evidence="3">M48</strain>
    </source>
</reference>
<dbReference type="RefSeq" id="WP_281736511.1">
    <property type="nucleotide sequence ID" value="NZ_JAKETQ010000002.1"/>
</dbReference>
<gene>
    <name evidence="3" type="ORF">ML536_15840</name>
</gene>
<protein>
    <recommendedName>
        <fullName evidence="5">DUF333 domain-containing protein</fullName>
    </recommendedName>
</protein>
<dbReference type="EMBL" id="JALAZD010000002">
    <property type="protein sequence ID" value="MCI0128302.1"/>
    <property type="molecule type" value="Genomic_DNA"/>
</dbReference>
<comment type="caution">
    <text evidence="3">The sequence shown here is derived from an EMBL/GenBank/DDBJ whole genome shotgun (WGS) entry which is preliminary data.</text>
</comment>
<dbReference type="Proteomes" id="UP001156140">
    <property type="component" value="Unassembled WGS sequence"/>
</dbReference>
<accession>A0AA41QNX9</accession>
<evidence type="ECO:0000256" key="1">
    <source>
        <dbReference type="SAM" id="MobiDB-lite"/>
    </source>
</evidence>
<keyword evidence="2" id="KW-0732">Signal</keyword>
<feature type="compositionally biased region" description="Polar residues" evidence="1">
    <location>
        <begin position="116"/>
        <end position="125"/>
    </location>
</feature>
<feature type="compositionally biased region" description="Gly residues" evidence="1">
    <location>
        <begin position="100"/>
        <end position="115"/>
    </location>
</feature>
<dbReference type="AlphaFoldDB" id="A0AA41QNX9"/>
<feature type="signal peptide" evidence="2">
    <location>
        <begin position="1"/>
        <end position="26"/>
    </location>
</feature>
<proteinExistence type="predicted"/>
<feature type="chain" id="PRO_5041393509" description="DUF333 domain-containing protein" evidence="2">
    <location>
        <begin position="27"/>
        <end position="125"/>
    </location>
</feature>
<name>A0AA41QNX9_9HYPH</name>
<organism evidence="3 4">
    <name type="scientific">Paradevosia shaoguanensis</name>
    <dbReference type="NCBI Taxonomy" id="1335043"/>
    <lineage>
        <taxon>Bacteria</taxon>
        <taxon>Pseudomonadati</taxon>
        <taxon>Pseudomonadota</taxon>
        <taxon>Alphaproteobacteria</taxon>
        <taxon>Hyphomicrobiales</taxon>
        <taxon>Devosiaceae</taxon>
        <taxon>Paradevosia</taxon>
    </lineage>
</organism>
<evidence type="ECO:0000313" key="4">
    <source>
        <dbReference type="Proteomes" id="UP001156140"/>
    </source>
</evidence>
<evidence type="ECO:0008006" key="5">
    <source>
        <dbReference type="Google" id="ProtNLM"/>
    </source>
</evidence>